<comment type="caution">
    <text evidence="1">The sequence shown here is derived from an EMBL/GenBank/DDBJ whole genome shotgun (WGS) entry which is preliminary data.</text>
</comment>
<dbReference type="AlphaFoldDB" id="A0A2G8S2E8"/>
<gene>
    <name evidence="1" type="ORF">GSI_09967</name>
</gene>
<organism evidence="1 2">
    <name type="scientific">Ganoderma sinense ZZ0214-1</name>
    <dbReference type="NCBI Taxonomy" id="1077348"/>
    <lineage>
        <taxon>Eukaryota</taxon>
        <taxon>Fungi</taxon>
        <taxon>Dikarya</taxon>
        <taxon>Basidiomycota</taxon>
        <taxon>Agaricomycotina</taxon>
        <taxon>Agaricomycetes</taxon>
        <taxon>Polyporales</taxon>
        <taxon>Polyporaceae</taxon>
        <taxon>Ganoderma</taxon>
    </lineage>
</organism>
<sequence>MLALRCPVRRLTINTLNLEAIGAVQPRHLVLAPLQLPFYIAPPRPSQAHATAHPYLTHLVVISSFHSDDYFGGKISTVFRRSSALRADIAFERLVQTISLFTNVTCVRLVFYCYKDGPCENELGSFMRDIRAHAAESAGTQFAPPPHLLAACSQLRYFFVTAVGRDHSTPSAIPSQPRWNHARAWQVVDVEPGEGAQLLSGGSSDASATPIVEELCDRSARRVIEAEDLGLPEEWERQRGSLETTFAFYGKKCEASLGR</sequence>
<evidence type="ECO:0000313" key="1">
    <source>
        <dbReference type="EMBL" id="PIL27932.1"/>
    </source>
</evidence>
<dbReference type="EMBL" id="AYKW01000032">
    <property type="protein sequence ID" value="PIL27932.1"/>
    <property type="molecule type" value="Genomic_DNA"/>
</dbReference>
<proteinExistence type="predicted"/>
<dbReference type="Proteomes" id="UP000230002">
    <property type="component" value="Unassembled WGS sequence"/>
</dbReference>
<evidence type="ECO:0000313" key="2">
    <source>
        <dbReference type="Proteomes" id="UP000230002"/>
    </source>
</evidence>
<protein>
    <submittedName>
        <fullName evidence="1">Uncharacterized protein</fullName>
    </submittedName>
</protein>
<reference evidence="1 2" key="1">
    <citation type="journal article" date="2015" name="Sci. Rep.">
        <title>Chromosome-level genome map provides insights into diverse defense mechanisms in the medicinal fungus Ganoderma sinense.</title>
        <authorList>
            <person name="Zhu Y."/>
            <person name="Xu J."/>
            <person name="Sun C."/>
            <person name="Zhou S."/>
            <person name="Xu H."/>
            <person name="Nelson D.R."/>
            <person name="Qian J."/>
            <person name="Song J."/>
            <person name="Luo H."/>
            <person name="Xiang L."/>
            <person name="Li Y."/>
            <person name="Xu Z."/>
            <person name="Ji A."/>
            <person name="Wang L."/>
            <person name="Lu S."/>
            <person name="Hayward A."/>
            <person name="Sun W."/>
            <person name="Li X."/>
            <person name="Schwartz D.C."/>
            <person name="Wang Y."/>
            <person name="Chen S."/>
        </authorList>
    </citation>
    <scope>NUCLEOTIDE SEQUENCE [LARGE SCALE GENOMIC DNA]</scope>
    <source>
        <strain evidence="1 2">ZZ0214-1</strain>
    </source>
</reference>
<accession>A0A2G8S2E8</accession>
<name>A0A2G8S2E8_9APHY</name>
<keyword evidence="2" id="KW-1185">Reference proteome</keyword>